<evidence type="ECO:0008006" key="3">
    <source>
        <dbReference type="Google" id="ProtNLM"/>
    </source>
</evidence>
<evidence type="ECO:0000313" key="2">
    <source>
        <dbReference type="Proteomes" id="UP000199053"/>
    </source>
</evidence>
<dbReference type="STRING" id="246191.SAMN05660337_0556"/>
<evidence type="ECO:0000313" key="1">
    <source>
        <dbReference type="EMBL" id="SDK47088.1"/>
    </source>
</evidence>
<dbReference type="EMBL" id="FNGA01000001">
    <property type="protein sequence ID" value="SDK47088.1"/>
    <property type="molecule type" value="Genomic_DNA"/>
</dbReference>
<organism evidence="1 2">
    <name type="scientific">Maridesulfovibrio ferrireducens</name>
    <dbReference type="NCBI Taxonomy" id="246191"/>
    <lineage>
        <taxon>Bacteria</taxon>
        <taxon>Pseudomonadati</taxon>
        <taxon>Thermodesulfobacteriota</taxon>
        <taxon>Desulfovibrionia</taxon>
        <taxon>Desulfovibrionales</taxon>
        <taxon>Desulfovibrionaceae</taxon>
        <taxon>Maridesulfovibrio</taxon>
    </lineage>
</organism>
<accession>A0A1G9C5X9</accession>
<proteinExistence type="predicted"/>
<protein>
    <recommendedName>
        <fullName evidence="3">HTH merR-type domain-containing protein</fullName>
    </recommendedName>
</protein>
<name>A0A1G9C5X9_9BACT</name>
<dbReference type="OrthoDB" id="5448756at2"/>
<gene>
    <name evidence="1" type="ORF">SAMN05660337_0556</name>
</gene>
<dbReference type="Proteomes" id="UP000199053">
    <property type="component" value="Unassembled WGS sequence"/>
</dbReference>
<dbReference type="AlphaFoldDB" id="A0A1G9C5X9"/>
<sequence length="316" mass="35766">MGTDTLTHKDLAATTGVSVTTIKSYRKKFPEFFLIAGHGKPLRFKKGADKLCLRIKELFEKSLSTKQIRGKLLIEFESVKENQHLSVTTESKNNSSLELEKLTRITMQMMNGMAGLVTAQAKAEHRLGKIEKGLFKLIEKHDSNNSDNEHLISEIKNIFSSATGLPQSERVTAKKLITIKKDHGDSSSYTLESDSSQIYPENDFLELPVVIHSENGDFLGMPGKPGQPFTLTELVELVTTKKALNSNKIWRKEGREWILSFKSPTGPLHELFFQRTKTPKGNIVSFFNRLDINSESKDQTFLLSFFREVRDLIDET</sequence>
<reference evidence="2" key="1">
    <citation type="submission" date="2016-10" db="EMBL/GenBank/DDBJ databases">
        <authorList>
            <person name="Varghese N."/>
            <person name="Submissions S."/>
        </authorList>
    </citation>
    <scope>NUCLEOTIDE SEQUENCE [LARGE SCALE GENOMIC DNA]</scope>
    <source>
        <strain evidence="2">DSM 16995</strain>
    </source>
</reference>
<keyword evidence="2" id="KW-1185">Reference proteome</keyword>
<dbReference type="RefSeq" id="WP_092158006.1">
    <property type="nucleotide sequence ID" value="NZ_FNGA01000001.1"/>
</dbReference>